<organism evidence="1 2">
    <name type="scientific">Pseudomonas amygdali pv. mori str. 301020</name>
    <dbReference type="NCBI Taxonomy" id="629261"/>
    <lineage>
        <taxon>Bacteria</taxon>
        <taxon>Pseudomonadati</taxon>
        <taxon>Pseudomonadota</taxon>
        <taxon>Gammaproteobacteria</taxon>
        <taxon>Pseudomonadales</taxon>
        <taxon>Pseudomonadaceae</taxon>
        <taxon>Pseudomonas</taxon>
        <taxon>Pseudomonas amygdali</taxon>
    </lineage>
</organism>
<reference evidence="1 2" key="1">
    <citation type="journal article" date="2011" name="PLoS Pathog.">
        <title>Dynamic evolution of pathogenicity revealed by sequencing and comparative genomics of 19 Pseudomonas syringae isolates.</title>
        <authorList>
            <person name="Baltrus D.A."/>
            <person name="Nishimura M.T."/>
            <person name="Romanchuk A."/>
            <person name="Chang J.H."/>
            <person name="Mukhtar M.S."/>
            <person name="Cherkis K."/>
            <person name="Roach J."/>
            <person name="Grant S.R."/>
            <person name="Jones C.D."/>
            <person name="Dangl J.L."/>
        </authorList>
    </citation>
    <scope>NUCLEOTIDE SEQUENCE [LARGE SCALE GENOMIC DNA]</scope>
    <source>
        <strain evidence="1 2">301020</strain>
    </source>
</reference>
<dbReference type="AlphaFoldDB" id="A0A656GIU2"/>
<comment type="caution">
    <text evidence="1">The sequence shown here is derived from an EMBL/GenBank/DDBJ whole genome shotgun (WGS) entry which is preliminary data.</text>
</comment>
<evidence type="ECO:0000313" key="2">
    <source>
        <dbReference type="Proteomes" id="UP000003465"/>
    </source>
</evidence>
<proteinExistence type="predicted"/>
<dbReference type="Proteomes" id="UP000003465">
    <property type="component" value="Unassembled WGS sequence"/>
</dbReference>
<evidence type="ECO:0000313" key="1">
    <source>
        <dbReference type="EMBL" id="EGH25752.1"/>
    </source>
</evidence>
<gene>
    <name evidence="1" type="ORF">PSYMO_31807</name>
</gene>
<sequence>PGIVQVIALGRVLWKIDTALGDGLERVELANHHFHIGVFRSRASCSGMGGKQQR</sequence>
<dbReference type="EMBL" id="AEAG01001576">
    <property type="protein sequence ID" value="EGH25752.1"/>
    <property type="molecule type" value="Genomic_DNA"/>
</dbReference>
<name>A0A656GIU2_PSEA0</name>
<accession>A0A656GIU2</accession>
<protein>
    <submittedName>
        <fullName evidence="1">Uncharacterized protein</fullName>
    </submittedName>
</protein>
<feature type="non-terminal residue" evidence="1">
    <location>
        <position position="1"/>
    </location>
</feature>